<dbReference type="GO" id="GO:0015935">
    <property type="term" value="C:small ribosomal subunit"/>
    <property type="evidence" value="ECO:0007669"/>
    <property type="project" value="InterPro"/>
</dbReference>
<dbReference type="Pfam" id="PF00177">
    <property type="entry name" value="Ribosomal_S7"/>
    <property type="match status" value="1"/>
</dbReference>
<evidence type="ECO:0000313" key="9">
    <source>
        <dbReference type="EMBL" id="AFM13526.1"/>
    </source>
</evidence>
<dbReference type="HAMAP" id="MF_00480_B">
    <property type="entry name" value="Ribosomal_uS7_B"/>
    <property type="match status" value="1"/>
</dbReference>
<dbReference type="EMBL" id="CP002959">
    <property type="protein sequence ID" value="AFM13526.1"/>
    <property type="molecule type" value="Genomic_DNA"/>
</dbReference>
<dbReference type="Gene3D" id="1.10.455.10">
    <property type="entry name" value="Ribosomal protein S7 domain"/>
    <property type="match status" value="1"/>
</dbReference>
<dbReference type="InterPro" id="IPR000235">
    <property type="entry name" value="Ribosomal_uS7"/>
</dbReference>
<dbReference type="HOGENOM" id="CLU_072226_1_1_12"/>
<proteinExistence type="inferred from homology"/>
<dbReference type="PIRSF" id="PIRSF002122">
    <property type="entry name" value="RPS7p_RPS7a_RPS5e_RPS7o"/>
    <property type="match status" value="1"/>
</dbReference>
<dbReference type="RefSeq" id="WP_014804028.1">
    <property type="nucleotide sequence ID" value="NC_018020.1"/>
</dbReference>
<dbReference type="InterPro" id="IPR020606">
    <property type="entry name" value="Ribosomal_uS7_CS"/>
</dbReference>
<protein>
    <recommendedName>
        <fullName evidence="6">Small ribosomal subunit protein uS7</fullName>
    </recommendedName>
</protein>
<dbReference type="FunFam" id="1.10.455.10:FF:000001">
    <property type="entry name" value="30S ribosomal protein S7"/>
    <property type="match status" value="1"/>
</dbReference>
<sequence>MARRRTKSLTREINGDGVHNSILAQKFINSMMLDGKKSTASQLFYDALERVQQKTGVAGIEQFFKAIENIKPQVEVKSRRVGGVTYQVPVEVYPARKQSLAIRWLVGAARDRSGKTLSDKLANEIMDAVNNNGGAVKKKEEVKRMAEANRAFSHYAW</sequence>
<dbReference type="PANTHER" id="PTHR11205">
    <property type="entry name" value="RIBOSOMAL PROTEIN S7"/>
    <property type="match status" value="1"/>
</dbReference>
<feature type="domain" description="Small ribosomal subunit protein uS7" evidence="8">
    <location>
        <begin position="4"/>
        <end position="150"/>
    </location>
</feature>
<reference evidence="9 10" key="1">
    <citation type="submission" date="2012-06" db="EMBL/GenBank/DDBJ databases">
        <title>The complete chromosome of genome of Turneriella parva DSM 21527.</title>
        <authorList>
            <consortium name="US DOE Joint Genome Institute (JGI-PGF)"/>
            <person name="Lucas S."/>
            <person name="Han J."/>
            <person name="Lapidus A."/>
            <person name="Bruce D."/>
            <person name="Goodwin L."/>
            <person name="Pitluck S."/>
            <person name="Peters L."/>
            <person name="Kyrpides N."/>
            <person name="Mavromatis K."/>
            <person name="Ivanova N."/>
            <person name="Mikhailova N."/>
            <person name="Chertkov O."/>
            <person name="Detter J.C."/>
            <person name="Tapia R."/>
            <person name="Han C."/>
            <person name="Land M."/>
            <person name="Hauser L."/>
            <person name="Markowitz V."/>
            <person name="Cheng J.-F."/>
            <person name="Hugenholtz P."/>
            <person name="Woyke T."/>
            <person name="Wu D."/>
            <person name="Gronow S."/>
            <person name="Wellnitz S."/>
            <person name="Brambilla E."/>
            <person name="Klenk H.-P."/>
            <person name="Eisen J.A."/>
        </authorList>
    </citation>
    <scope>NUCLEOTIDE SEQUENCE [LARGE SCALE GENOMIC DNA]</scope>
    <source>
        <strain evidence="10">ATCC BAA-1111 / DSM 21527 / NCTC 11395 / H</strain>
    </source>
</reference>
<organism evidence="9 10">
    <name type="scientific">Turneriella parva (strain ATCC BAA-1111 / DSM 21527 / NCTC 11395 / H)</name>
    <name type="common">Leptospira parva</name>
    <dbReference type="NCBI Taxonomy" id="869212"/>
    <lineage>
        <taxon>Bacteria</taxon>
        <taxon>Pseudomonadati</taxon>
        <taxon>Spirochaetota</taxon>
        <taxon>Spirochaetia</taxon>
        <taxon>Leptospirales</taxon>
        <taxon>Leptospiraceae</taxon>
        <taxon>Turneriella</taxon>
    </lineage>
</organism>
<dbReference type="GO" id="GO:0006412">
    <property type="term" value="P:translation"/>
    <property type="evidence" value="ECO:0007669"/>
    <property type="project" value="UniProtKB-UniRule"/>
</dbReference>
<dbReference type="STRING" id="869212.Turpa_2887"/>
<dbReference type="PROSITE" id="PS00052">
    <property type="entry name" value="RIBOSOMAL_S7"/>
    <property type="match status" value="1"/>
</dbReference>
<keyword evidence="2 6" id="KW-0699">rRNA-binding</keyword>
<evidence type="ECO:0000256" key="3">
    <source>
        <dbReference type="ARBA" id="ARBA00022884"/>
    </source>
</evidence>
<evidence type="ECO:0000256" key="4">
    <source>
        <dbReference type="ARBA" id="ARBA00022980"/>
    </source>
</evidence>
<dbReference type="InterPro" id="IPR023798">
    <property type="entry name" value="Ribosomal_uS7_dom"/>
</dbReference>
<evidence type="ECO:0000313" key="10">
    <source>
        <dbReference type="Proteomes" id="UP000006048"/>
    </source>
</evidence>
<keyword evidence="10" id="KW-1185">Reference proteome</keyword>
<dbReference type="GO" id="GO:0003735">
    <property type="term" value="F:structural constituent of ribosome"/>
    <property type="evidence" value="ECO:0007669"/>
    <property type="project" value="InterPro"/>
</dbReference>
<keyword evidence="5 6" id="KW-0687">Ribonucleoprotein</keyword>
<dbReference type="CDD" id="cd14869">
    <property type="entry name" value="uS7_Bacteria"/>
    <property type="match status" value="1"/>
</dbReference>
<dbReference type="KEGG" id="tpx:Turpa_2887"/>
<name>I4B8B9_TURPD</name>
<dbReference type="Proteomes" id="UP000006048">
    <property type="component" value="Chromosome"/>
</dbReference>
<comment type="subunit">
    <text evidence="6">Part of the 30S ribosomal subunit. Contacts proteins S9 and S11.</text>
</comment>
<evidence type="ECO:0000256" key="6">
    <source>
        <dbReference type="HAMAP-Rule" id="MF_00480"/>
    </source>
</evidence>
<dbReference type="GO" id="GO:0019843">
    <property type="term" value="F:rRNA binding"/>
    <property type="evidence" value="ECO:0007669"/>
    <property type="project" value="UniProtKB-UniRule"/>
</dbReference>
<dbReference type="SUPFAM" id="SSF47973">
    <property type="entry name" value="Ribosomal protein S7"/>
    <property type="match status" value="1"/>
</dbReference>
<dbReference type="InterPro" id="IPR036823">
    <property type="entry name" value="Ribosomal_uS7_dom_sf"/>
</dbReference>
<dbReference type="AlphaFoldDB" id="I4B8B9"/>
<comment type="function">
    <text evidence="6">One of the primary rRNA binding proteins, it binds directly to 16S rRNA where it nucleates assembly of the head domain of the 30S subunit. Is located at the subunit interface close to the decoding center, probably blocks exit of the E-site tRNA.</text>
</comment>
<comment type="similarity">
    <text evidence="1 6 7">Belongs to the universal ribosomal protein uS7 family.</text>
</comment>
<evidence type="ECO:0000256" key="1">
    <source>
        <dbReference type="ARBA" id="ARBA00007151"/>
    </source>
</evidence>
<evidence type="ECO:0000256" key="5">
    <source>
        <dbReference type="ARBA" id="ARBA00023274"/>
    </source>
</evidence>
<evidence type="ECO:0000256" key="7">
    <source>
        <dbReference type="RuleBase" id="RU003619"/>
    </source>
</evidence>
<accession>I4B8B9</accession>
<dbReference type="InterPro" id="IPR005717">
    <property type="entry name" value="Ribosomal_uS7_bac/org-type"/>
</dbReference>
<evidence type="ECO:0000256" key="2">
    <source>
        <dbReference type="ARBA" id="ARBA00022730"/>
    </source>
</evidence>
<keyword evidence="3 6" id="KW-0694">RNA-binding</keyword>
<keyword evidence="6" id="KW-0820">tRNA-binding</keyword>
<gene>
    <name evidence="6" type="primary">rpsG</name>
    <name evidence="9" type="ordered locus">Turpa_2887</name>
</gene>
<dbReference type="NCBIfam" id="TIGR01029">
    <property type="entry name" value="rpsG_bact"/>
    <property type="match status" value="1"/>
</dbReference>
<dbReference type="GO" id="GO:0000049">
    <property type="term" value="F:tRNA binding"/>
    <property type="evidence" value="ECO:0007669"/>
    <property type="project" value="UniProtKB-UniRule"/>
</dbReference>
<dbReference type="PATRIC" id="fig|869212.3.peg.2909"/>
<keyword evidence="4 6" id="KW-0689">Ribosomal protein</keyword>
<evidence type="ECO:0000259" key="8">
    <source>
        <dbReference type="Pfam" id="PF00177"/>
    </source>
</evidence>
<dbReference type="OrthoDB" id="9807653at2"/>